<accession>A0ABY2CQG3</accession>
<dbReference type="SUPFAM" id="SSF69118">
    <property type="entry name" value="AhpD-like"/>
    <property type="match status" value="1"/>
</dbReference>
<dbReference type="PANTHER" id="PTHR34846:SF10">
    <property type="entry name" value="CYTOPLASMIC PROTEIN"/>
    <property type="match status" value="1"/>
</dbReference>
<comment type="caution">
    <text evidence="2">The sequence shown here is derived from an EMBL/GenBank/DDBJ whole genome shotgun (WGS) entry which is preliminary data.</text>
</comment>
<dbReference type="Pfam" id="PF02627">
    <property type="entry name" value="CMD"/>
    <property type="match status" value="1"/>
</dbReference>
<keyword evidence="3" id="KW-1185">Reference proteome</keyword>
<gene>
    <name evidence="2" type="ORF">EDE11_104124</name>
</gene>
<dbReference type="InterPro" id="IPR004675">
    <property type="entry name" value="AhpD_core"/>
</dbReference>
<dbReference type="InterPro" id="IPR029032">
    <property type="entry name" value="AhpD-like"/>
</dbReference>
<dbReference type="InterPro" id="IPR003779">
    <property type="entry name" value="CMD-like"/>
</dbReference>
<dbReference type="EMBL" id="SMCN01000004">
    <property type="protein sequence ID" value="TCV86180.1"/>
    <property type="molecule type" value="Genomic_DNA"/>
</dbReference>
<feature type="domain" description="Carboxymuconolactone decarboxylase-like" evidence="1">
    <location>
        <begin position="49"/>
        <end position="133"/>
    </location>
</feature>
<dbReference type="PANTHER" id="PTHR34846">
    <property type="entry name" value="4-CARBOXYMUCONOLACTONE DECARBOXYLASE FAMILY PROTEIN (AFU_ORTHOLOGUE AFUA_6G11590)"/>
    <property type="match status" value="1"/>
</dbReference>
<evidence type="ECO:0000313" key="3">
    <source>
        <dbReference type="Proteomes" id="UP000295649"/>
    </source>
</evidence>
<dbReference type="NCBIfam" id="TIGR00778">
    <property type="entry name" value="ahpD_dom"/>
    <property type="match status" value="1"/>
</dbReference>
<name>A0ABY2CQG3_METMH</name>
<sequence length="201" mass="23227">MFIICFGDAMRVTEKPISSYPWYLRPFFWNQKRKYGQVLKPALIWARVPGLFAAIAILYGVLDRKNSPIDPVLRSLITVRVSQINGCRFCIDINSAVLAKRTGSMNKVEALERWQESELFDNKERVVLEYAEAVTYNDRQVDDDLSQRLHEYFNEDEIVELTGLIAFQNLSSKFNSALDLPAQGFCRLPRSSDHTRKADER</sequence>
<dbReference type="RefSeq" id="WP_228375632.1">
    <property type="nucleotide sequence ID" value="NZ_LUUF01000056.1"/>
</dbReference>
<evidence type="ECO:0000313" key="2">
    <source>
        <dbReference type="EMBL" id="TCV86180.1"/>
    </source>
</evidence>
<reference evidence="2 3" key="1">
    <citation type="submission" date="2019-03" db="EMBL/GenBank/DDBJ databases">
        <title>Systems level insights into methane cycling in arid and semi-arid ecosystems.</title>
        <authorList>
            <person name="Kalyuzhnaya M."/>
        </authorList>
    </citation>
    <scope>NUCLEOTIDE SEQUENCE [LARGE SCALE GENOMIC DNA]</scope>
    <source>
        <strain evidence="2 3">S-1</strain>
    </source>
</reference>
<organism evidence="2 3">
    <name type="scientific">Methylomonas methanica</name>
    <dbReference type="NCBI Taxonomy" id="421"/>
    <lineage>
        <taxon>Bacteria</taxon>
        <taxon>Pseudomonadati</taxon>
        <taxon>Pseudomonadota</taxon>
        <taxon>Gammaproteobacteria</taxon>
        <taxon>Methylococcales</taxon>
        <taxon>Methylococcaceae</taxon>
        <taxon>Methylomonas</taxon>
    </lineage>
</organism>
<dbReference type="Proteomes" id="UP000295649">
    <property type="component" value="Unassembled WGS sequence"/>
</dbReference>
<protein>
    <submittedName>
        <fullName evidence="2">AhpD family alkylhydroperoxidase</fullName>
    </submittedName>
</protein>
<dbReference type="Gene3D" id="1.20.1290.10">
    <property type="entry name" value="AhpD-like"/>
    <property type="match status" value="1"/>
</dbReference>
<proteinExistence type="predicted"/>
<evidence type="ECO:0000259" key="1">
    <source>
        <dbReference type="Pfam" id="PF02627"/>
    </source>
</evidence>